<protein>
    <submittedName>
        <fullName evidence="3">Uncharacterized protein</fullName>
    </submittedName>
</protein>
<gene>
    <name evidence="3" type="ORF">GCM10022252_32420</name>
</gene>
<dbReference type="EMBL" id="BAABAQ010000005">
    <property type="protein sequence ID" value="GAA4191902.1"/>
    <property type="molecule type" value="Genomic_DNA"/>
</dbReference>
<keyword evidence="4" id="KW-1185">Reference proteome</keyword>
<evidence type="ECO:0000313" key="3">
    <source>
        <dbReference type="EMBL" id="GAA4191902.1"/>
    </source>
</evidence>
<evidence type="ECO:0000256" key="1">
    <source>
        <dbReference type="SAM" id="MobiDB-lite"/>
    </source>
</evidence>
<feature type="signal peptide" evidence="2">
    <location>
        <begin position="1"/>
        <end position="30"/>
    </location>
</feature>
<dbReference type="Proteomes" id="UP001501251">
    <property type="component" value="Unassembled WGS sequence"/>
</dbReference>
<proteinExistence type="predicted"/>
<reference evidence="4" key="1">
    <citation type="journal article" date="2019" name="Int. J. Syst. Evol. Microbiol.">
        <title>The Global Catalogue of Microorganisms (GCM) 10K type strain sequencing project: providing services to taxonomists for standard genome sequencing and annotation.</title>
        <authorList>
            <consortium name="The Broad Institute Genomics Platform"/>
            <consortium name="The Broad Institute Genome Sequencing Center for Infectious Disease"/>
            <person name="Wu L."/>
            <person name="Ma J."/>
        </authorList>
    </citation>
    <scope>NUCLEOTIDE SEQUENCE [LARGE SCALE GENOMIC DNA]</scope>
    <source>
        <strain evidence="4">JCM 17388</strain>
    </source>
</reference>
<sequence>MIDPAIVVQVTSPRLLACAMVTLVALTACTSSPGEPVVGPATAGGTVGTGQRSGGPVSSPAAATLTPDEYRAELEEARGPVRAEVKKLAATGGLKTLGKQLQKTSGAVEGAVTRLSALAPPAEVKAQHDSYVEALGRLRTSFDTALQDAEEQRVCTGPAVLTGMAQADQLSDVEDVAKTLSGYPASVIPVKAVKERDRRLSNGSFIASEGRPGRAYLELRNGTKQDAVVVLVRGKKKAITVYVRRKSNFKIRGVRDGSYKIYYTLGEDWDAKARTFTRSCTFEQFGKTVRFKTTHTATQIRWTDWTITLHAVSGGTVKPKKVKPGDFPT</sequence>
<evidence type="ECO:0000313" key="4">
    <source>
        <dbReference type="Proteomes" id="UP001501251"/>
    </source>
</evidence>
<feature type="region of interest" description="Disordered" evidence="1">
    <location>
        <begin position="40"/>
        <end position="63"/>
    </location>
</feature>
<comment type="caution">
    <text evidence="3">The sequence shown here is derived from an EMBL/GenBank/DDBJ whole genome shotgun (WGS) entry which is preliminary data.</text>
</comment>
<accession>A0ABP8AW40</accession>
<organism evidence="3 4">
    <name type="scientific">Streptosporangium oxazolinicum</name>
    <dbReference type="NCBI Taxonomy" id="909287"/>
    <lineage>
        <taxon>Bacteria</taxon>
        <taxon>Bacillati</taxon>
        <taxon>Actinomycetota</taxon>
        <taxon>Actinomycetes</taxon>
        <taxon>Streptosporangiales</taxon>
        <taxon>Streptosporangiaceae</taxon>
        <taxon>Streptosporangium</taxon>
    </lineage>
</organism>
<name>A0ABP8AW40_9ACTN</name>
<evidence type="ECO:0000256" key="2">
    <source>
        <dbReference type="SAM" id="SignalP"/>
    </source>
</evidence>
<feature type="chain" id="PRO_5045904907" evidence="2">
    <location>
        <begin position="31"/>
        <end position="329"/>
    </location>
</feature>
<keyword evidence="2" id="KW-0732">Signal</keyword>